<dbReference type="InterPro" id="IPR029052">
    <property type="entry name" value="Metallo-depent_PP-like"/>
</dbReference>
<dbReference type="SUPFAM" id="SSF56300">
    <property type="entry name" value="Metallo-dependent phosphatases"/>
    <property type="match status" value="1"/>
</dbReference>
<dbReference type="GO" id="GO:0006798">
    <property type="term" value="P:polyphosphate catabolic process"/>
    <property type="evidence" value="ECO:0007669"/>
    <property type="project" value="TreeGrafter"/>
</dbReference>
<evidence type="ECO:0000256" key="2">
    <source>
        <dbReference type="SAM" id="SignalP"/>
    </source>
</evidence>
<sequence length="483" mass="55269">MRHSRETFIGLLSVCFFVIVCYSAVGAWQDSSTIQEGFKLLFTEEGQGIRSVPTLPDFTKYKQLRTLAKDEFPLDDDNRKVIIIGDIHGMIGPFRKLLRKVGYQTGHDVLIHTGDIVTRGSMKGSMKILDFLATHNITGVRGNNDQQVVEWRGWFDWILAMPGGLRWLERLESKWEGIQEDEPSTDLDDFLDFERQNSSGQDRKWWQTIPKKWKPLSDHYLVARGMSARHAHYLLNLPLRLHVPHAHTFIVHAGLLPFNPKWAMDDDRQPLAHTPTLFGSRKVKQSKEQLRLRQELSILDDIPQNRDPWTPLNLRSIIKGKMSRDASKGKYWVQLWKRQMKSCVGFSSSLDGPVSETSDIEGDSPSSEFTIQARGQKPTYKLPCYPSTVIYGHTASKGRDINRWSFGLDAGCAYGRRLSALIIGGNSTQVMEIDDDEAQDEAREDENEDDEDDEFIETDKKPPSIPVFRFGDRSRARMISVRC</sequence>
<dbReference type="EMBL" id="MU157827">
    <property type="protein sequence ID" value="KAF9533823.1"/>
    <property type="molecule type" value="Genomic_DNA"/>
</dbReference>
<dbReference type="GO" id="GO:0000298">
    <property type="term" value="F:endopolyphosphatase activity"/>
    <property type="evidence" value="ECO:0007669"/>
    <property type="project" value="TreeGrafter"/>
</dbReference>
<reference evidence="4" key="1">
    <citation type="submission" date="2020-11" db="EMBL/GenBank/DDBJ databases">
        <authorList>
            <consortium name="DOE Joint Genome Institute"/>
            <person name="Ahrendt S."/>
            <person name="Riley R."/>
            <person name="Andreopoulos W."/>
            <person name="Labutti K."/>
            <person name="Pangilinan J."/>
            <person name="Ruiz-Duenas F.J."/>
            <person name="Barrasa J.M."/>
            <person name="Sanchez-Garcia M."/>
            <person name="Camarero S."/>
            <person name="Miyauchi S."/>
            <person name="Serrano A."/>
            <person name="Linde D."/>
            <person name="Babiker R."/>
            <person name="Drula E."/>
            <person name="Ayuso-Fernandez I."/>
            <person name="Pacheco R."/>
            <person name="Padilla G."/>
            <person name="Ferreira P."/>
            <person name="Barriuso J."/>
            <person name="Kellner H."/>
            <person name="Castanera R."/>
            <person name="Alfaro M."/>
            <person name="Ramirez L."/>
            <person name="Pisabarro A.G."/>
            <person name="Kuo A."/>
            <person name="Tritt A."/>
            <person name="Lipzen A."/>
            <person name="He G."/>
            <person name="Yan M."/>
            <person name="Ng V."/>
            <person name="Cullen D."/>
            <person name="Martin F."/>
            <person name="Rosso M.-N."/>
            <person name="Henrissat B."/>
            <person name="Hibbett D."/>
            <person name="Martinez A.T."/>
            <person name="Grigoriev I.V."/>
        </authorList>
    </citation>
    <scope>NUCLEOTIDE SEQUENCE</scope>
    <source>
        <strain evidence="4">CBS 506.95</strain>
    </source>
</reference>
<gene>
    <name evidence="4" type="ORF">CPB83DRAFT_873343</name>
</gene>
<dbReference type="GO" id="GO:0016791">
    <property type="term" value="F:phosphatase activity"/>
    <property type="evidence" value="ECO:0007669"/>
    <property type="project" value="TreeGrafter"/>
</dbReference>
<feature type="chain" id="PRO_5040154708" evidence="2">
    <location>
        <begin position="24"/>
        <end position="483"/>
    </location>
</feature>
<feature type="compositionally biased region" description="Acidic residues" evidence="1">
    <location>
        <begin position="436"/>
        <end position="456"/>
    </location>
</feature>
<evidence type="ECO:0000259" key="3">
    <source>
        <dbReference type="Pfam" id="PF00149"/>
    </source>
</evidence>
<name>A0A9P6JVC1_9AGAR</name>
<evidence type="ECO:0000256" key="1">
    <source>
        <dbReference type="SAM" id="MobiDB-lite"/>
    </source>
</evidence>
<dbReference type="InterPro" id="IPR004843">
    <property type="entry name" value="Calcineurin-like_PHP"/>
</dbReference>
<evidence type="ECO:0000313" key="4">
    <source>
        <dbReference type="EMBL" id="KAF9533823.1"/>
    </source>
</evidence>
<accession>A0A9P6JVC1</accession>
<comment type="caution">
    <text evidence="4">The sequence shown here is derived from an EMBL/GenBank/DDBJ whole genome shotgun (WGS) entry which is preliminary data.</text>
</comment>
<dbReference type="Gene3D" id="3.60.21.10">
    <property type="match status" value="1"/>
</dbReference>
<dbReference type="PANTHER" id="PTHR42850:SF4">
    <property type="entry name" value="ZINC-DEPENDENT ENDOPOLYPHOSPHATASE"/>
    <property type="match status" value="1"/>
</dbReference>
<dbReference type="GO" id="GO:0005737">
    <property type="term" value="C:cytoplasm"/>
    <property type="evidence" value="ECO:0007669"/>
    <property type="project" value="TreeGrafter"/>
</dbReference>
<dbReference type="PANTHER" id="PTHR42850">
    <property type="entry name" value="METALLOPHOSPHOESTERASE"/>
    <property type="match status" value="1"/>
</dbReference>
<proteinExistence type="predicted"/>
<keyword evidence="2" id="KW-0732">Signal</keyword>
<feature type="domain" description="Calcineurin-like phosphoesterase" evidence="3">
    <location>
        <begin position="80"/>
        <end position="225"/>
    </location>
</feature>
<evidence type="ECO:0000313" key="5">
    <source>
        <dbReference type="Proteomes" id="UP000807306"/>
    </source>
</evidence>
<feature type="signal peptide" evidence="2">
    <location>
        <begin position="1"/>
        <end position="23"/>
    </location>
</feature>
<dbReference type="InterPro" id="IPR050126">
    <property type="entry name" value="Ap4A_hydrolase"/>
</dbReference>
<dbReference type="Proteomes" id="UP000807306">
    <property type="component" value="Unassembled WGS sequence"/>
</dbReference>
<dbReference type="OrthoDB" id="10267127at2759"/>
<feature type="region of interest" description="Disordered" evidence="1">
    <location>
        <begin position="436"/>
        <end position="467"/>
    </location>
</feature>
<dbReference type="AlphaFoldDB" id="A0A9P6JVC1"/>
<dbReference type="Pfam" id="PF00149">
    <property type="entry name" value="Metallophos"/>
    <property type="match status" value="1"/>
</dbReference>
<organism evidence="4 5">
    <name type="scientific">Crepidotus variabilis</name>
    <dbReference type="NCBI Taxonomy" id="179855"/>
    <lineage>
        <taxon>Eukaryota</taxon>
        <taxon>Fungi</taxon>
        <taxon>Dikarya</taxon>
        <taxon>Basidiomycota</taxon>
        <taxon>Agaricomycotina</taxon>
        <taxon>Agaricomycetes</taxon>
        <taxon>Agaricomycetidae</taxon>
        <taxon>Agaricales</taxon>
        <taxon>Agaricineae</taxon>
        <taxon>Crepidotaceae</taxon>
        <taxon>Crepidotus</taxon>
    </lineage>
</organism>
<keyword evidence="5" id="KW-1185">Reference proteome</keyword>
<protein>
    <submittedName>
        <fullName evidence="4">Metallo-dependent phosphatase-like protein</fullName>
    </submittedName>
</protein>